<evidence type="ECO:0000256" key="1">
    <source>
        <dbReference type="SAM" id="Phobius"/>
    </source>
</evidence>
<keyword evidence="4" id="KW-1185">Reference proteome</keyword>
<feature type="transmembrane region" description="Helical" evidence="1">
    <location>
        <begin position="530"/>
        <end position="551"/>
    </location>
</feature>
<accession>A0ABD3V7A4</accession>
<dbReference type="Proteomes" id="UP001634394">
    <property type="component" value="Unassembled WGS sequence"/>
</dbReference>
<dbReference type="InterPro" id="IPR002656">
    <property type="entry name" value="Acyl_transf_3_dom"/>
</dbReference>
<keyword evidence="1" id="KW-0812">Transmembrane</keyword>
<dbReference type="EMBL" id="JBJQND010000013">
    <property type="protein sequence ID" value="KAL3857066.1"/>
    <property type="molecule type" value="Genomic_DNA"/>
</dbReference>
<feature type="transmembrane region" description="Helical" evidence="1">
    <location>
        <begin position="687"/>
        <end position="706"/>
    </location>
</feature>
<sequence length="753" mass="84834">MLSEPSRCCLAIVCFVTIMFGYGNASYHNLEHHDVLDLTYIGIPVKIPMSKYSRIPHDTQILLNEMKDGLVTKSFIAAVSVEHIPRNDSQSSETSPYCANDIQRFITDLTRTSQNASVTYAYQMLDASSKLPSGILQGRWFWPGAFEECMEILSPVLENATGSKQIQGQYFSVAVYIDGKAPFPVGGGKSYPLVTGICMPGSCSNEEVQGFLNYVVFPYLRNQIHITLTAVDVEAMLPQTYSSGAKAALAVCGVFVFLALVGTCLDFFKIGKLPTETSDPNQDRSAYFLDQDTTLLLRRVNPDNINSPAVAKVRWMISFFKCFSIISNAKKLVDTKTAVGPLACLNGIRVISMWWVIQGHTYTFASLCDNLLEASKIMTRFTFQPIANGTFSVDSFFFLSGLLVTYLSLKSWTDRGKMNWAYYFLHRYWRLTPLYAIVVMIFGTLFPLMVSGPYQYLVSQPDSVLTQTVNECTKSWWANLIYINNFYPHYGDLSMICAGWTWYLANDMQFYIFLSPICIFLLYKWKKLGIAVTSGLILLCIGIRVFLVSYYEISGLLDVPTKHAEDPMAASGPMYQRPYARMAVYLVGTLTGYLLYRTQCHLRLNKMIITVGWIVAISSALAVIYGPYQYNRDNVNMPVSVSMLYTSVSRTVWAVCLAWLVIACVSGKGGPVNQILSWKIWAPLGRLTFAAYLVHPVTIYIFYLNLRLPIHFTDLTMIYYYMANLITAYTVAFVISMMVEAPMLQLEKLILGR</sequence>
<name>A0ABD3V7A4_SINWO</name>
<feature type="transmembrane region" description="Helical" evidence="1">
    <location>
        <begin position="718"/>
        <end position="739"/>
    </location>
</feature>
<dbReference type="Pfam" id="PF01757">
    <property type="entry name" value="Acyl_transf_3"/>
    <property type="match status" value="1"/>
</dbReference>
<gene>
    <name evidence="3" type="ORF">ACJMK2_011762</name>
</gene>
<dbReference type="SMART" id="SM00703">
    <property type="entry name" value="NRF"/>
    <property type="match status" value="1"/>
</dbReference>
<feature type="domain" description="Nose resistant-to-fluoxetine protein N-terminal" evidence="2">
    <location>
        <begin position="95"/>
        <end position="233"/>
    </location>
</feature>
<keyword evidence="1" id="KW-0472">Membrane</keyword>
<feature type="transmembrane region" description="Helical" evidence="1">
    <location>
        <begin position="428"/>
        <end position="450"/>
    </location>
</feature>
<protein>
    <recommendedName>
        <fullName evidence="2">Nose resistant-to-fluoxetine protein N-terminal domain-containing protein</fullName>
    </recommendedName>
</protein>
<comment type="caution">
    <text evidence="3">The sequence shown here is derived from an EMBL/GenBank/DDBJ whole genome shotgun (WGS) entry which is preliminary data.</text>
</comment>
<dbReference type="PANTHER" id="PTHR11161:SF0">
    <property type="entry name" value="O-ACYLTRANSFERASE LIKE PROTEIN"/>
    <property type="match status" value="1"/>
</dbReference>
<dbReference type="InterPro" id="IPR006621">
    <property type="entry name" value="Nose-resist-to-fluoxetine_N"/>
</dbReference>
<feature type="transmembrane region" description="Helical" evidence="1">
    <location>
        <begin position="386"/>
        <end position="407"/>
    </location>
</feature>
<keyword evidence="1" id="KW-1133">Transmembrane helix</keyword>
<evidence type="ECO:0000259" key="2">
    <source>
        <dbReference type="SMART" id="SM00703"/>
    </source>
</evidence>
<feature type="transmembrane region" description="Helical" evidence="1">
    <location>
        <begin position="578"/>
        <end position="596"/>
    </location>
</feature>
<dbReference type="PANTHER" id="PTHR11161">
    <property type="entry name" value="O-ACYLTRANSFERASE"/>
    <property type="match status" value="1"/>
</dbReference>
<reference evidence="3 4" key="1">
    <citation type="submission" date="2024-11" db="EMBL/GenBank/DDBJ databases">
        <title>Chromosome-level genome assembly of the freshwater bivalve Anodonta woodiana.</title>
        <authorList>
            <person name="Chen X."/>
        </authorList>
    </citation>
    <scope>NUCLEOTIDE SEQUENCE [LARGE SCALE GENOMIC DNA]</scope>
    <source>
        <strain evidence="3">MN2024</strain>
        <tissue evidence="3">Gills</tissue>
    </source>
</reference>
<evidence type="ECO:0000313" key="4">
    <source>
        <dbReference type="Proteomes" id="UP001634394"/>
    </source>
</evidence>
<proteinExistence type="predicted"/>
<dbReference type="Pfam" id="PF20146">
    <property type="entry name" value="NRF"/>
    <property type="match status" value="1"/>
</dbReference>
<feature type="transmembrane region" description="Helical" evidence="1">
    <location>
        <begin position="500"/>
        <end position="523"/>
    </location>
</feature>
<evidence type="ECO:0000313" key="3">
    <source>
        <dbReference type="EMBL" id="KAL3857066.1"/>
    </source>
</evidence>
<feature type="transmembrane region" description="Helical" evidence="1">
    <location>
        <begin position="648"/>
        <end position="666"/>
    </location>
</feature>
<organism evidence="3 4">
    <name type="scientific">Sinanodonta woodiana</name>
    <name type="common">Chinese pond mussel</name>
    <name type="synonym">Anodonta woodiana</name>
    <dbReference type="NCBI Taxonomy" id="1069815"/>
    <lineage>
        <taxon>Eukaryota</taxon>
        <taxon>Metazoa</taxon>
        <taxon>Spiralia</taxon>
        <taxon>Lophotrochozoa</taxon>
        <taxon>Mollusca</taxon>
        <taxon>Bivalvia</taxon>
        <taxon>Autobranchia</taxon>
        <taxon>Heteroconchia</taxon>
        <taxon>Palaeoheterodonta</taxon>
        <taxon>Unionida</taxon>
        <taxon>Unionoidea</taxon>
        <taxon>Unionidae</taxon>
        <taxon>Unioninae</taxon>
        <taxon>Sinanodonta</taxon>
    </lineage>
</organism>
<feature type="transmembrane region" description="Helical" evidence="1">
    <location>
        <begin position="608"/>
        <end position="628"/>
    </location>
</feature>
<dbReference type="AlphaFoldDB" id="A0ABD3V7A4"/>
<dbReference type="InterPro" id="IPR052728">
    <property type="entry name" value="O2_lipid_transport_reg"/>
</dbReference>